<dbReference type="Proteomes" id="UP000321820">
    <property type="component" value="Chromosome"/>
</dbReference>
<dbReference type="Gene3D" id="1.10.1740.10">
    <property type="match status" value="1"/>
</dbReference>
<feature type="domain" description="RNA polymerase sigma-70 region 2" evidence="6">
    <location>
        <begin position="50"/>
        <end position="116"/>
    </location>
</feature>
<dbReference type="PANTHER" id="PTHR43133">
    <property type="entry name" value="RNA POLYMERASE ECF-TYPE SIGMA FACTO"/>
    <property type="match status" value="1"/>
</dbReference>
<dbReference type="InterPro" id="IPR013249">
    <property type="entry name" value="RNA_pol_sigma70_r4_t2"/>
</dbReference>
<organism evidence="8 9">
    <name type="scientific">Terriglobus albidus</name>
    <dbReference type="NCBI Taxonomy" id="1592106"/>
    <lineage>
        <taxon>Bacteria</taxon>
        <taxon>Pseudomonadati</taxon>
        <taxon>Acidobacteriota</taxon>
        <taxon>Terriglobia</taxon>
        <taxon>Terriglobales</taxon>
        <taxon>Acidobacteriaceae</taxon>
        <taxon>Terriglobus</taxon>
    </lineage>
</organism>
<dbReference type="NCBIfam" id="TIGR02937">
    <property type="entry name" value="sigma70-ECF"/>
    <property type="match status" value="1"/>
</dbReference>
<dbReference type="InterPro" id="IPR013324">
    <property type="entry name" value="RNA_pol_sigma_r3/r4-like"/>
</dbReference>
<evidence type="ECO:0000256" key="5">
    <source>
        <dbReference type="ARBA" id="ARBA00023163"/>
    </source>
</evidence>
<sequence>MVAVDRCRRGRPDLRRVDGYLYDGQSVGAHAVEPAEHMSRTGSQFDFEALANQHKDAIYRQMLRACGNREDAEDVLIEALLRAYQHLDSLRAAESFRGWLAIIARRVCSNLRERERLQPLLRLTELEEKGHDLASPTPAMEEQMDARYLQTVLRDAVKALPPRLREVYQRRDMDEQPGEQVAAELKISLAAMKSRLHRARLMVRQRLDEALLGRAI</sequence>
<evidence type="ECO:0000259" key="6">
    <source>
        <dbReference type="Pfam" id="PF04542"/>
    </source>
</evidence>
<dbReference type="KEGG" id="talb:FTW19_01165"/>
<dbReference type="InterPro" id="IPR036388">
    <property type="entry name" value="WH-like_DNA-bd_sf"/>
</dbReference>
<keyword evidence="2" id="KW-0805">Transcription regulation</keyword>
<evidence type="ECO:0000256" key="2">
    <source>
        <dbReference type="ARBA" id="ARBA00023015"/>
    </source>
</evidence>
<evidence type="ECO:0000313" key="9">
    <source>
        <dbReference type="Proteomes" id="UP000321820"/>
    </source>
</evidence>
<comment type="similarity">
    <text evidence="1">Belongs to the sigma-70 factor family. ECF subfamily.</text>
</comment>
<evidence type="ECO:0000256" key="4">
    <source>
        <dbReference type="ARBA" id="ARBA00023125"/>
    </source>
</evidence>
<dbReference type="InterPro" id="IPR007627">
    <property type="entry name" value="RNA_pol_sigma70_r2"/>
</dbReference>
<name>A0A5B9E590_9BACT</name>
<reference evidence="8 9" key="1">
    <citation type="submission" date="2019-08" db="EMBL/GenBank/DDBJ databases">
        <title>Complete genome sequence of Terriglobus albidus strain ORNL.</title>
        <authorList>
            <person name="Podar M."/>
        </authorList>
    </citation>
    <scope>NUCLEOTIDE SEQUENCE [LARGE SCALE GENOMIC DNA]</scope>
    <source>
        <strain evidence="8 9">ORNL</strain>
    </source>
</reference>
<evidence type="ECO:0000313" key="8">
    <source>
        <dbReference type="EMBL" id="QEE26734.1"/>
    </source>
</evidence>
<feature type="domain" description="RNA polymerase sigma factor 70 region 4 type 2" evidence="7">
    <location>
        <begin position="153"/>
        <end position="201"/>
    </location>
</feature>
<dbReference type="Pfam" id="PF04542">
    <property type="entry name" value="Sigma70_r2"/>
    <property type="match status" value="1"/>
</dbReference>
<evidence type="ECO:0000259" key="7">
    <source>
        <dbReference type="Pfam" id="PF08281"/>
    </source>
</evidence>
<keyword evidence="9" id="KW-1185">Reference proteome</keyword>
<dbReference type="PANTHER" id="PTHR43133:SF8">
    <property type="entry name" value="RNA POLYMERASE SIGMA FACTOR HI_1459-RELATED"/>
    <property type="match status" value="1"/>
</dbReference>
<dbReference type="AlphaFoldDB" id="A0A5B9E590"/>
<evidence type="ECO:0000256" key="3">
    <source>
        <dbReference type="ARBA" id="ARBA00023082"/>
    </source>
</evidence>
<protein>
    <submittedName>
        <fullName evidence="8">Sigma-70 family RNA polymerase sigma factor</fullName>
    </submittedName>
</protein>
<keyword evidence="5" id="KW-0804">Transcription</keyword>
<evidence type="ECO:0000256" key="1">
    <source>
        <dbReference type="ARBA" id="ARBA00010641"/>
    </source>
</evidence>
<dbReference type="SUPFAM" id="SSF88659">
    <property type="entry name" value="Sigma3 and sigma4 domains of RNA polymerase sigma factors"/>
    <property type="match status" value="1"/>
</dbReference>
<dbReference type="Gene3D" id="1.10.10.10">
    <property type="entry name" value="Winged helix-like DNA-binding domain superfamily/Winged helix DNA-binding domain"/>
    <property type="match status" value="1"/>
</dbReference>
<keyword evidence="3" id="KW-0731">Sigma factor</keyword>
<dbReference type="InterPro" id="IPR039425">
    <property type="entry name" value="RNA_pol_sigma-70-like"/>
</dbReference>
<dbReference type="Pfam" id="PF08281">
    <property type="entry name" value="Sigma70_r4_2"/>
    <property type="match status" value="1"/>
</dbReference>
<dbReference type="EMBL" id="CP042806">
    <property type="protein sequence ID" value="QEE26734.1"/>
    <property type="molecule type" value="Genomic_DNA"/>
</dbReference>
<proteinExistence type="inferred from homology"/>
<gene>
    <name evidence="8" type="ORF">FTW19_01165</name>
</gene>
<dbReference type="GO" id="GO:0016987">
    <property type="term" value="F:sigma factor activity"/>
    <property type="evidence" value="ECO:0007669"/>
    <property type="project" value="UniProtKB-KW"/>
</dbReference>
<dbReference type="GO" id="GO:0006352">
    <property type="term" value="P:DNA-templated transcription initiation"/>
    <property type="evidence" value="ECO:0007669"/>
    <property type="project" value="InterPro"/>
</dbReference>
<dbReference type="InterPro" id="IPR014284">
    <property type="entry name" value="RNA_pol_sigma-70_dom"/>
</dbReference>
<dbReference type="InterPro" id="IPR013325">
    <property type="entry name" value="RNA_pol_sigma_r2"/>
</dbReference>
<dbReference type="SUPFAM" id="SSF88946">
    <property type="entry name" value="Sigma2 domain of RNA polymerase sigma factors"/>
    <property type="match status" value="1"/>
</dbReference>
<dbReference type="OrthoDB" id="9803470at2"/>
<keyword evidence="4" id="KW-0238">DNA-binding</keyword>
<dbReference type="GO" id="GO:0003677">
    <property type="term" value="F:DNA binding"/>
    <property type="evidence" value="ECO:0007669"/>
    <property type="project" value="UniProtKB-KW"/>
</dbReference>
<accession>A0A5B9E590</accession>